<proteinExistence type="predicted"/>
<evidence type="ECO:0000313" key="1">
    <source>
        <dbReference type="EMBL" id="GFA61780.1"/>
    </source>
</evidence>
<organism evidence="1">
    <name type="scientific">Tanacetum cinerariifolium</name>
    <name type="common">Dalmatian daisy</name>
    <name type="synonym">Chrysanthemum cinerariifolium</name>
    <dbReference type="NCBI Taxonomy" id="118510"/>
    <lineage>
        <taxon>Eukaryota</taxon>
        <taxon>Viridiplantae</taxon>
        <taxon>Streptophyta</taxon>
        <taxon>Embryophyta</taxon>
        <taxon>Tracheophyta</taxon>
        <taxon>Spermatophyta</taxon>
        <taxon>Magnoliopsida</taxon>
        <taxon>eudicotyledons</taxon>
        <taxon>Gunneridae</taxon>
        <taxon>Pentapetalae</taxon>
        <taxon>asterids</taxon>
        <taxon>campanulids</taxon>
        <taxon>Asterales</taxon>
        <taxon>Asteraceae</taxon>
        <taxon>Asteroideae</taxon>
        <taxon>Anthemideae</taxon>
        <taxon>Anthemidinae</taxon>
        <taxon>Tanacetum</taxon>
    </lineage>
</organism>
<protein>
    <submittedName>
        <fullName evidence="1">Sec12-like protein 2</fullName>
    </submittedName>
</protein>
<comment type="caution">
    <text evidence="1">The sequence shown here is derived from an EMBL/GenBank/DDBJ whole genome shotgun (WGS) entry which is preliminary data.</text>
</comment>
<dbReference type="EMBL" id="BKCJ010456065">
    <property type="protein sequence ID" value="GFA61780.1"/>
    <property type="molecule type" value="Genomic_DNA"/>
</dbReference>
<sequence>MENCKKYGVPFYGVSFVPQNALKSSDTDVKKEDEQGSSNGTNYVIFSGGGGEGRSGILNALVISSFDSATNSLSDQP</sequence>
<gene>
    <name evidence="1" type="ORF">Tci_633752</name>
</gene>
<reference evidence="1" key="1">
    <citation type="journal article" date="2019" name="Sci. Rep.">
        <title>Draft genome of Tanacetum cinerariifolium, the natural source of mosquito coil.</title>
        <authorList>
            <person name="Yamashiro T."/>
            <person name="Shiraishi A."/>
            <person name="Satake H."/>
            <person name="Nakayama K."/>
        </authorList>
    </citation>
    <scope>NUCLEOTIDE SEQUENCE</scope>
</reference>
<dbReference type="AlphaFoldDB" id="A0A699JWA3"/>
<name>A0A699JWA3_TANCI</name>
<accession>A0A699JWA3</accession>
<feature type="non-terminal residue" evidence="1">
    <location>
        <position position="77"/>
    </location>
</feature>